<dbReference type="Proteomes" id="UP001169760">
    <property type="component" value="Unassembled WGS sequence"/>
</dbReference>
<dbReference type="InterPro" id="IPR037026">
    <property type="entry name" value="Vgr_OB-fold_dom_sf"/>
</dbReference>
<dbReference type="SUPFAM" id="SSF69279">
    <property type="entry name" value="Phage tail proteins"/>
    <property type="match status" value="1"/>
</dbReference>
<evidence type="ECO:0000313" key="2">
    <source>
        <dbReference type="EMBL" id="MDO6423992.1"/>
    </source>
</evidence>
<reference evidence="2" key="1">
    <citation type="submission" date="2023-07" db="EMBL/GenBank/DDBJ databases">
        <title>Genome content predicts the carbon catabolic preferences of heterotrophic bacteria.</title>
        <authorList>
            <person name="Gralka M."/>
        </authorList>
    </citation>
    <scope>NUCLEOTIDE SEQUENCE</scope>
    <source>
        <strain evidence="2">I3M17_2</strain>
    </source>
</reference>
<feature type="domain" description="Gp5/Type VI secretion system Vgr protein OB-fold" evidence="1">
    <location>
        <begin position="363"/>
        <end position="436"/>
    </location>
</feature>
<dbReference type="InterPro" id="IPR006533">
    <property type="entry name" value="T6SS_Vgr_RhsGE"/>
</dbReference>
<protein>
    <submittedName>
        <fullName evidence="2">Type VI secretion system tip protein VgrG</fullName>
    </submittedName>
</protein>
<dbReference type="RefSeq" id="WP_303493500.1">
    <property type="nucleotide sequence ID" value="NZ_JAUOPB010000012.1"/>
</dbReference>
<accession>A0AAW7X8N9</accession>
<name>A0AAW7X8N9_9GAMM</name>
<gene>
    <name evidence="2" type="primary">vgrG</name>
    <name evidence="2" type="ORF">Q4521_16025</name>
</gene>
<dbReference type="EMBL" id="JAUOPB010000012">
    <property type="protein sequence ID" value="MDO6423992.1"/>
    <property type="molecule type" value="Genomic_DNA"/>
</dbReference>
<evidence type="ECO:0000259" key="1">
    <source>
        <dbReference type="Pfam" id="PF04717"/>
    </source>
</evidence>
<dbReference type="Pfam" id="PF04717">
    <property type="entry name" value="Phage_base_V"/>
    <property type="match status" value="1"/>
</dbReference>
<organism evidence="2 3">
    <name type="scientific">Saccharophagus degradans</name>
    <dbReference type="NCBI Taxonomy" id="86304"/>
    <lineage>
        <taxon>Bacteria</taxon>
        <taxon>Pseudomonadati</taxon>
        <taxon>Pseudomonadota</taxon>
        <taxon>Gammaproteobacteria</taxon>
        <taxon>Cellvibrionales</taxon>
        <taxon>Cellvibrionaceae</taxon>
        <taxon>Saccharophagus</taxon>
    </lineage>
</organism>
<dbReference type="AlphaFoldDB" id="A0AAW7X8N9"/>
<evidence type="ECO:0000313" key="3">
    <source>
        <dbReference type="Proteomes" id="UP001169760"/>
    </source>
</evidence>
<dbReference type="Pfam" id="PF05954">
    <property type="entry name" value="Phage_GPD"/>
    <property type="match status" value="1"/>
</dbReference>
<dbReference type="InterPro" id="IPR006531">
    <property type="entry name" value="Gp5/Vgr_OB"/>
</dbReference>
<proteinExistence type="predicted"/>
<dbReference type="NCBIfam" id="TIGR01646">
    <property type="entry name" value="vgr_GE"/>
    <property type="match status" value="1"/>
</dbReference>
<dbReference type="Gene3D" id="2.40.50.230">
    <property type="entry name" value="Gp5 N-terminal domain"/>
    <property type="match status" value="1"/>
</dbReference>
<sequence>MNGELVPRSQQLLAANVSSMANKIASARLVYLDGAAAVGAFPLSDADMFVPGSEIEILAGSADESETLFKGIVVKHSLKMREHTAPQLVLECKHAAATLSVGRKNAYFFDQTDSDVIAQKFEEAGISVDVEAGNVTHKQQIQYGATDWDYCLLRAEANGMVIVTYSNQVKVFTPSISANPVCTLQFGSTILEGDLEMDGRNQFSAVKAYTWDAANQDRVESDAVDSGINQPGNINSESLANTHGQESFDYFHPAITGDEAQKWADARRLYSQINRISGSVKTEGMTAVQVGDVVALDGMGARFNGNAIVTGVRHDFDLVKGWKTQLQFGGVGMLNDTLQSNGANNVNLTPAAGLLPAVAGLQVGVVVSNEDPDGEFRVRVKMPMVNPADEGAWARIACMDAGDDRGFIFRPEVGDEVVVGFFADDPRAAVVLGMLHSSAKPTPEEPSDDNHIKLFKSRSGMKVSFDDDAVSMTLETPEGNALILSDEDGGVTIKDQNGNQIVMSSDGIAVESAGEVTINASSDVSCEAGGALQIKAASEVKVEGSAGVEVSSSAVTKVKGSVLQLN</sequence>
<dbReference type="SUPFAM" id="SSF69255">
    <property type="entry name" value="gp5 N-terminal domain-like"/>
    <property type="match status" value="1"/>
</dbReference>
<comment type="caution">
    <text evidence="2">The sequence shown here is derived from an EMBL/GenBank/DDBJ whole genome shotgun (WGS) entry which is preliminary data.</text>
</comment>